<keyword evidence="2" id="KW-1185">Reference proteome</keyword>
<dbReference type="STRING" id="500485.B6HN93"/>
<reference evidence="1 2" key="1">
    <citation type="journal article" date="2008" name="Nat. Biotechnol.">
        <title>Genome sequencing and analysis of the filamentous fungus Penicillium chrysogenum.</title>
        <authorList>
            <person name="van den Berg M.A."/>
            <person name="Albang R."/>
            <person name="Albermann K."/>
            <person name="Badger J.H."/>
            <person name="Daran J.-M."/>
            <person name="Driessen A.J.M."/>
            <person name="Garcia-Estrada C."/>
            <person name="Fedorova N.D."/>
            <person name="Harris D.M."/>
            <person name="Heijne W.H.M."/>
            <person name="Joardar V.S."/>
            <person name="Kiel J.A.K.W."/>
            <person name="Kovalchuk A."/>
            <person name="Martin J.F."/>
            <person name="Nierman W.C."/>
            <person name="Nijland J.G."/>
            <person name="Pronk J.T."/>
            <person name="Roubos J.A."/>
            <person name="van der Klei I.J."/>
            <person name="van Peij N.N.M.E."/>
            <person name="Veenhuis M."/>
            <person name="von Doehren H."/>
            <person name="Wagner C."/>
            <person name="Wortman J.R."/>
            <person name="Bovenberg R.A.L."/>
        </authorList>
    </citation>
    <scope>NUCLEOTIDE SEQUENCE [LARGE SCALE GENOMIC DNA]</scope>
    <source>
        <strain evidence="2">ATCC 28089 / DSM 1075 / NRRL 1951 / Wisconsin 54-1255</strain>
    </source>
</reference>
<dbReference type="AlphaFoldDB" id="B6HN93"/>
<dbReference type="OrthoDB" id="64915at2759"/>
<dbReference type="Proteomes" id="UP000000724">
    <property type="component" value="Contig Pc00c21"/>
</dbReference>
<dbReference type="eggNOG" id="KOG2741">
    <property type="taxonomic scope" value="Eukaryota"/>
</dbReference>
<name>B6HN93_PENRW</name>
<gene>
    <name evidence="1" type="ORF">Pc21g09330</name>
    <name evidence="1" type="ORF">PCH_Pc21g09330</name>
</gene>
<protein>
    <submittedName>
        <fullName evidence="1">Pc21g09330 protein</fullName>
    </submittedName>
</protein>
<dbReference type="VEuPathDB" id="FungiDB:PCH_Pc21g09330"/>
<organism evidence="1 2">
    <name type="scientific">Penicillium rubens (strain ATCC 28089 / DSM 1075 / NRRL 1951 / Wisconsin 54-1255)</name>
    <name type="common">Penicillium chrysogenum</name>
    <dbReference type="NCBI Taxonomy" id="500485"/>
    <lineage>
        <taxon>Eukaryota</taxon>
        <taxon>Fungi</taxon>
        <taxon>Dikarya</taxon>
        <taxon>Ascomycota</taxon>
        <taxon>Pezizomycotina</taxon>
        <taxon>Eurotiomycetes</taxon>
        <taxon>Eurotiomycetidae</taxon>
        <taxon>Eurotiales</taxon>
        <taxon>Aspergillaceae</taxon>
        <taxon>Penicillium</taxon>
        <taxon>Penicillium chrysogenum species complex</taxon>
    </lineage>
</organism>
<dbReference type="BioCyc" id="PCHR:PC21G09330-MONOMER"/>
<evidence type="ECO:0000313" key="2">
    <source>
        <dbReference type="Proteomes" id="UP000000724"/>
    </source>
</evidence>
<dbReference type="EMBL" id="AM920436">
    <property type="protein sequence ID" value="CAP95830.1"/>
    <property type="molecule type" value="Genomic_DNA"/>
</dbReference>
<accession>B6HN93</accession>
<proteinExistence type="predicted"/>
<evidence type="ECO:0000313" key="1">
    <source>
        <dbReference type="EMBL" id="CAP95830.1"/>
    </source>
</evidence>
<sequence length="108" mass="12276">MTVALVGIGQLGHSHALAYHSKPSPEGFHTISLVTRTFRSNRKLVTSYMLRHHPSWVEFIRQTRQLGPPFMTMSPSRPSAGNGWYTHKRILRDVNIPNIHCDPSMSLK</sequence>
<dbReference type="HOGENOM" id="CLU_2197810_0_0_1"/>